<dbReference type="PATRIC" id="fig|100226.15.peg.4004"/>
<evidence type="ECO:0000313" key="6">
    <source>
        <dbReference type="Proteomes" id="UP000001973"/>
    </source>
</evidence>
<evidence type="ECO:0000256" key="3">
    <source>
        <dbReference type="ARBA" id="ARBA00023163"/>
    </source>
</evidence>
<reference evidence="5 6" key="1">
    <citation type="journal article" date="1996" name="Mol. Microbiol.">
        <title>A set of ordered cosmids and a detailed genetic and physical map for the 8 Mb Streptomyces coelicolor A3(2) chromosome.</title>
        <authorList>
            <person name="Redenbach M."/>
            <person name="Kieser H.M."/>
            <person name="Denapaite D."/>
            <person name="Eichner A."/>
            <person name="Cullum J."/>
            <person name="Kinashi H."/>
            <person name="Hopwood D.A."/>
        </authorList>
    </citation>
    <scope>NUCLEOTIDE SEQUENCE [LARGE SCALE GENOMIC DNA]</scope>
    <source>
        <strain evidence="6">ATCC BAA-471 / A3(2) / M145</strain>
    </source>
</reference>
<dbReference type="PROSITE" id="PS50949">
    <property type="entry name" value="HTH_GNTR"/>
    <property type="match status" value="1"/>
</dbReference>
<dbReference type="GO" id="GO:0003700">
    <property type="term" value="F:DNA-binding transcription factor activity"/>
    <property type="evidence" value="ECO:0007669"/>
    <property type="project" value="InterPro"/>
</dbReference>
<reference evidence="5 6" key="2">
    <citation type="journal article" date="2002" name="Nature">
        <title>Complete genome sequence of the model actinomycete Streptomyces coelicolor A3(2).</title>
        <authorList>
            <person name="Bentley S.D."/>
            <person name="Chater K.F."/>
            <person name="Cerdeno-Tarraga A.M."/>
            <person name="Challis G.L."/>
            <person name="Thomson N.R."/>
            <person name="James K.D."/>
            <person name="Harris D.E."/>
            <person name="Quail M.A."/>
            <person name="Kieser H."/>
            <person name="Harper D."/>
            <person name="Bateman A."/>
            <person name="Brown S."/>
            <person name="Chandra G."/>
            <person name="Chen C.W."/>
            <person name="Collins M."/>
            <person name="Cronin A."/>
            <person name="Fraser A."/>
            <person name="Goble A."/>
            <person name="Hidalgo J."/>
            <person name="Hornsby T."/>
            <person name="Howarth S."/>
            <person name="Huang C.H."/>
            <person name="Kieser T."/>
            <person name="Larke L."/>
            <person name="Murphy L."/>
            <person name="Oliver K."/>
            <person name="O'Neil S."/>
            <person name="Rabbinowitsch E."/>
            <person name="Rajandream M.A."/>
            <person name="Rutherford K."/>
            <person name="Rutter S."/>
            <person name="Seeger K."/>
            <person name="Saunders D."/>
            <person name="Sharp S."/>
            <person name="Squares R."/>
            <person name="Squares S."/>
            <person name="Taylor K."/>
            <person name="Warren T."/>
            <person name="Wietzorrek A."/>
            <person name="Woodward J."/>
            <person name="Barrell B.G."/>
            <person name="Parkhill J."/>
            <person name="Hopwood D.A."/>
        </authorList>
    </citation>
    <scope>NUCLEOTIDE SEQUENCE [LARGE SCALE GENOMIC DNA]</scope>
    <source>
        <strain evidence="6">ATCC BAA-471 / A3(2) / M145</strain>
    </source>
</reference>
<sequence>MTEIQRPGALYQQVAAAIRDAILSGEFAPESLLPSEAQLMARYQVSRPTVRNAIAALRAEGLIDVRHGKGSFVRSDGHPALSLDRRISHAPAGKFVMPGGDIWDEAETPSVHRTRTTKTTGRLLDLGEEEDLFGCDRLLIESATGTRTMHRMLIPFEVAESVPALAKEPGQQPTAAYAALAKAGHKLWWSETVRARMPVPDERATLQLPDATPILHLSRVTHGTDDRPLVLEELRIGADRAEAAYRITADKQPTRRRQT</sequence>
<name>Q9X9T6_STRCO</name>
<organism evidence="5 6">
    <name type="scientific">Streptomyces coelicolor (strain ATCC BAA-471 / A3(2) / M145)</name>
    <dbReference type="NCBI Taxonomy" id="100226"/>
    <lineage>
        <taxon>Bacteria</taxon>
        <taxon>Bacillati</taxon>
        <taxon>Actinomycetota</taxon>
        <taxon>Actinomycetes</taxon>
        <taxon>Kitasatosporales</taxon>
        <taxon>Streptomycetaceae</taxon>
        <taxon>Streptomyces</taxon>
        <taxon>Streptomyces albidoflavus group</taxon>
    </lineage>
</organism>
<dbReference type="SUPFAM" id="SSF46785">
    <property type="entry name" value="Winged helix' DNA-binding domain"/>
    <property type="match status" value="1"/>
</dbReference>
<evidence type="ECO:0000259" key="4">
    <source>
        <dbReference type="PROSITE" id="PS50949"/>
    </source>
</evidence>
<dbReference type="HOGENOM" id="CLU_063236_8_1_11"/>
<dbReference type="AlphaFoldDB" id="Q9X9T6"/>
<dbReference type="Pfam" id="PF00392">
    <property type="entry name" value="GntR"/>
    <property type="match status" value="1"/>
</dbReference>
<dbReference type="PhylomeDB" id="Q9X9T6"/>
<dbReference type="PIR" id="T37185">
    <property type="entry name" value="T37185"/>
</dbReference>
<dbReference type="PANTHER" id="PTHR44846">
    <property type="entry name" value="MANNOSYL-D-GLYCERATE TRANSPORT/METABOLISM SYSTEM REPRESSOR MNGR-RELATED"/>
    <property type="match status" value="1"/>
</dbReference>
<dbReference type="KEGG" id="sco:SCO3932"/>
<dbReference type="InterPro" id="IPR000524">
    <property type="entry name" value="Tscrpt_reg_HTH_GntR"/>
</dbReference>
<dbReference type="Pfam" id="PF07702">
    <property type="entry name" value="UTRA"/>
    <property type="match status" value="1"/>
</dbReference>
<keyword evidence="6" id="KW-1185">Reference proteome</keyword>
<proteinExistence type="predicted"/>
<dbReference type="EMBL" id="AL645882">
    <property type="protein sequence ID" value="CAB46970.1"/>
    <property type="molecule type" value="Genomic_DNA"/>
</dbReference>
<dbReference type="InterPro" id="IPR028978">
    <property type="entry name" value="Chorismate_lyase_/UTRA_dom_sf"/>
</dbReference>
<dbReference type="STRING" id="100226.gene:17761559"/>
<dbReference type="InterPro" id="IPR036388">
    <property type="entry name" value="WH-like_DNA-bd_sf"/>
</dbReference>
<dbReference type="GO" id="GO:0003677">
    <property type="term" value="F:DNA binding"/>
    <property type="evidence" value="ECO:0007669"/>
    <property type="project" value="UniProtKB-KW"/>
</dbReference>
<protein>
    <submittedName>
        <fullName evidence="5">GntR-family transcriptional regulator</fullName>
    </submittedName>
</protein>
<dbReference type="OrthoDB" id="3517122at2"/>
<dbReference type="GO" id="GO:0045892">
    <property type="term" value="P:negative regulation of DNA-templated transcription"/>
    <property type="evidence" value="ECO:0000318"/>
    <property type="project" value="GO_Central"/>
</dbReference>
<dbReference type="CDD" id="cd07377">
    <property type="entry name" value="WHTH_GntR"/>
    <property type="match status" value="1"/>
</dbReference>
<dbReference type="InterPro" id="IPR011663">
    <property type="entry name" value="UTRA"/>
</dbReference>
<dbReference type="PANTHER" id="PTHR44846:SF17">
    <property type="entry name" value="GNTR-FAMILY TRANSCRIPTIONAL REGULATOR"/>
    <property type="match status" value="1"/>
</dbReference>
<dbReference type="PaxDb" id="100226-SCO3932"/>
<dbReference type="InterPro" id="IPR036390">
    <property type="entry name" value="WH_DNA-bd_sf"/>
</dbReference>
<feature type="domain" description="HTH gntR-type" evidence="4">
    <location>
        <begin position="8"/>
        <end position="76"/>
    </location>
</feature>
<keyword evidence="3" id="KW-0804">Transcription</keyword>
<dbReference type="eggNOG" id="COG2188">
    <property type="taxonomic scope" value="Bacteria"/>
</dbReference>
<evidence type="ECO:0000313" key="5">
    <source>
        <dbReference type="EMBL" id="CAB46970.1"/>
    </source>
</evidence>
<dbReference type="Gene3D" id="1.10.10.10">
    <property type="entry name" value="Winged helix-like DNA-binding domain superfamily/Winged helix DNA-binding domain"/>
    <property type="match status" value="1"/>
</dbReference>
<evidence type="ECO:0000256" key="2">
    <source>
        <dbReference type="ARBA" id="ARBA00023125"/>
    </source>
</evidence>
<accession>Q9X9T6</accession>
<dbReference type="PRINTS" id="PR00035">
    <property type="entry name" value="HTHGNTR"/>
</dbReference>
<keyword evidence="1" id="KW-0805">Transcription regulation</keyword>
<dbReference type="EMBL" id="AL939118">
    <property type="protein sequence ID" value="CAB46970.1"/>
    <property type="molecule type" value="Genomic_DNA"/>
</dbReference>
<dbReference type="Proteomes" id="UP000001973">
    <property type="component" value="Chromosome"/>
</dbReference>
<gene>
    <name evidence="5" type="ordered locus">SCO3932</name>
    <name evidence="5" type="ORF">SCQ11.15c</name>
</gene>
<dbReference type="SUPFAM" id="SSF64288">
    <property type="entry name" value="Chorismate lyase-like"/>
    <property type="match status" value="1"/>
</dbReference>
<dbReference type="FunFam" id="1.10.10.10:FF:000788">
    <property type="entry name" value="GntR family transcriptional regulator"/>
    <property type="match status" value="1"/>
</dbReference>
<dbReference type="SMART" id="SM00345">
    <property type="entry name" value="HTH_GNTR"/>
    <property type="match status" value="1"/>
</dbReference>
<dbReference type="Gene3D" id="3.40.1410.10">
    <property type="entry name" value="Chorismate lyase-like"/>
    <property type="match status" value="1"/>
</dbReference>
<keyword evidence="2" id="KW-0238">DNA-binding</keyword>
<evidence type="ECO:0000256" key="1">
    <source>
        <dbReference type="ARBA" id="ARBA00023015"/>
    </source>
</evidence>
<dbReference type="InterPro" id="IPR050679">
    <property type="entry name" value="Bact_HTH_transcr_reg"/>
</dbReference>
<dbReference type="InParanoid" id="Q9X9T6"/>
<dbReference type="RefSeq" id="WP_011029319.1">
    <property type="nucleotide sequence ID" value="NC_003888.3"/>
</dbReference>